<gene>
    <name evidence="1" type="ORF">EJK53_0855</name>
</gene>
<protein>
    <submittedName>
        <fullName evidence="1">Uncharacterized protein</fullName>
    </submittedName>
</protein>
<dbReference type="AlphaFoldDB" id="A0A3A9M7C6"/>
<dbReference type="RefSeq" id="WP_120701143.1">
    <property type="nucleotide sequence ID" value="NZ_CP034662.1"/>
</dbReference>
<proteinExistence type="predicted"/>
<evidence type="ECO:0000313" key="2">
    <source>
        <dbReference type="Proteomes" id="UP000280228"/>
    </source>
</evidence>
<dbReference type="Proteomes" id="UP000280228">
    <property type="component" value="Chromosome"/>
</dbReference>
<evidence type="ECO:0000313" key="1">
    <source>
        <dbReference type="EMBL" id="AZQ93644.1"/>
    </source>
</evidence>
<name>A0A3A9M7C6_MORCA</name>
<organism evidence="1 2">
    <name type="scientific">Moraxella catarrhalis</name>
    <name type="common">Branhamella catarrhalis</name>
    <dbReference type="NCBI Taxonomy" id="480"/>
    <lineage>
        <taxon>Bacteria</taxon>
        <taxon>Pseudomonadati</taxon>
        <taxon>Pseudomonadota</taxon>
        <taxon>Gammaproteobacteria</taxon>
        <taxon>Moraxellales</taxon>
        <taxon>Moraxellaceae</taxon>
        <taxon>Moraxella</taxon>
    </lineage>
</organism>
<reference evidence="1 2" key="1">
    <citation type="submission" date="2018-12" db="EMBL/GenBank/DDBJ databases">
        <title>Persistence of Moraxella catarrhalis in Chronic Obstructive Pulmonary Disease and Regulation of the Hag/MID Adhesin.</title>
        <authorList>
            <person name="Murphy T."/>
            <person name="Zhao X."/>
            <person name="Vyas G."/>
            <person name="Aluvathingal J."/>
            <person name="Nadendla S."/>
            <person name="Tallon L."/>
            <person name="Tettelin H."/>
        </authorList>
    </citation>
    <scope>NUCLEOTIDE SEQUENCE [LARGE SCALE GENOMIC DNA]</scope>
    <source>
        <strain evidence="1 2">46P58B1</strain>
    </source>
</reference>
<accession>A0A3A9M7C6</accession>
<dbReference type="EMBL" id="CP034662">
    <property type="protein sequence ID" value="AZQ93644.1"/>
    <property type="molecule type" value="Genomic_DNA"/>
</dbReference>
<sequence length="85" mass="9840">MTDLEMIGQAYVEWYQCNDKTHIAKQELNYYMDDPSPTIGDYTDEAFKKTLSSLSKNLITCLQETSKAYDALDDIVLNYLTKQRS</sequence>